<proteinExistence type="predicted"/>
<keyword evidence="2" id="KW-0732">Signal</keyword>
<accession>A0A2P6V9G7</accession>
<dbReference type="GO" id="GO:0005737">
    <property type="term" value="C:cytoplasm"/>
    <property type="evidence" value="ECO:0007669"/>
    <property type="project" value="TreeGrafter"/>
</dbReference>
<dbReference type="InterPro" id="IPR006569">
    <property type="entry name" value="CID_dom"/>
</dbReference>
<evidence type="ECO:0000256" key="2">
    <source>
        <dbReference type="SAM" id="SignalP"/>
    </source>
</evidence>
<dbReference type="AlphaFoldDB" id="A0A2P6V9G7"/>
<dbReference type="PANTHER" id="PTHR15921:SF3">
    <property type="entry name" value="PRE-MRNA CLEAVAGE COMPLEX 2 PROTEIN PCF11"/>
    <property type="match status" value="1"/>
</dbReference>
<name>A0A2P6V9G7_9CHLO</name>
<dbReference type="Gene3D" id="1.25.40.90">
    <property type="match status" value="1"/>
</dbReference>
<dbReference type="Pfam" id="PF04818">
    <property type="entry name" value="CID"/>
    <property type="match status" value="1"/>
</dbReference>
<organism evidence="4 5">
    <name type="scientific">Micractinium conductrix</name>
    <dbReference type="NCBI Taxonomy" id="554055"/>
    <lineage>
        <taxon>Eukaryota</taxon>
        <taxon>Viridiplantae</taxon>
        <taxon>Chlorophyta</taxon>
        <taxon>core chlorophytes</taxon>
        <taxon>Trebouxiophyceae</taxon>
        <taxon>Chlorellales</taxon>
        <taxon>Chlorellaceae</taxon>
        <taxon>Chlorella clade</taxon>
        <taxon>Micractinium</taxon>
    </lineage>
</organism>
<evidence type="ECO:0000313" key="5">
    <source>
        <dbReference type="Proteomes" id="UP000239649"/>
    </source>
</evidence>
<evidence type="ECO:0000256" key="1">
    <source>
        <dbReference type="SAM" id="MobiDB-lite"/>
    </source>
</evidence>
<dbReference type="Proteomes" id="UP000239649">
    <property type="component" value="Unassembled WGS sequence"/>
</dbReference>
<dbReference type="PANTHER" id="PTHR15921">
    <property type="entry name" value="PRE-MRNA CLEAVAGE COMPLEX II"/>
    <property type="match status" value="1"/>
</dbReference>
<dbReference type="EMBL" id="LHPF02000018">
    <property type="protein sequence ID" value="PSC70729.1"/>
    <property type="molecule type" value="Genomic_DNA"/>
</dbReference>
<dbReference type="OrthoDB" id="2129491at2759"/>
<dbReference type="GO" id="GO:0031124">
    <property type="term" value="P:mRNA 3'-end processing"/>
    <property type="evidence" value="ECO:0007669"/>
    <property type="project" value="InterPro"/>
</dbReference>
<feature type="compositionally biased region" description="Low complexity" evidence="1">
    <location>
        <begin position="285"/>
        <end position="301"/>
    </location>
</feature>
<dbReference type="GO" id="GO:0000993">
    <property type="term" value="F:RNA polymerase II complex binding"/>
    <property type="evidence" value="ECO:0007669"/>
    <property type="project" value="InterPro"/>
</dbReference>
<dbReference type="GO" id="GO:0005849">
    <property type="term" value="C:mRNA cleavage factor complex"/>
    <property type="evidence" value="ECO:0007669"/>
    <property type="project" value="TreeGrafter"/>
</dbReference>
<reference evidence="4 5" key="1">
    <citation type="journal article" date="2018" name="Plant J.">
        <title>Genome sequences of Chlorella sorokiniana UTEX 1602 and Micractinium conductrix SAG 241.80: implications to maltose excretion by a green alga.</title>
        <authorList>
            <person name="Arriola M.B."/>
            <person name="Velmurugan N."/>
            <person name="Zhang Y."/>
            <person name="Plunkett M.H."/>
            <person name="Hondzo H."/>
            <person name="Barney B.M."/>
        </authorList>
    </citation>
    <scope>NUCLEOTIDE SEQUENCE [LARGE SCALE GENOMIC DNA]</scope>
    <source>
        <strain evidence="4 5">SAG 241.80</strain>
    </source>
</reference>
<dbReference type="CDD" id="cd16982">
    <property type="entry name" value="CID_Pcf11"/>
    <property type="match status" value="1"/>
</dbReference>
<feature type="chain" id="PRO_5015143548" evidence="2">
    <location>
        <begin position="24"/>
        <end position="547"/>
    </location>
</feature>
<dbReference type="InterPro" id="IPR045154">
    <property type="entry name" value="PCF11-like"/>
</dbReference>
<feature type="domain" description="CID" evidence="3">
    <location>
        <begin position="12"/>
        <end position="144"/>
    </location>
</feature>
<feature type="region of interest" description="Disordered" evidence="1">
    <location>
        <begin position="262"/>
        <end position="324"/>
    </location>
</feature>
<comment type="caution">
    <text evidence="4">The sequence shown here is derived from an EMBL/GenBank/DDBJ whole genome shotgun (WGS) entry which is preliminary data.</text>
</comment>
<dbReference type="SUPFAM" id="SSF48464">
    <property type="entry name" value="ENTH/VHS domain"/>
    <property type="match status" value="1"/>
</dbReference>
<dbReference type="InterPro" id="IPR047415">
    <property type="entry name" value="Pcf11_CID"/>
</dbReference>
<dbReference type="InterPro" id="IPR057242">
    <property type="entry name" value="PCFS4-like"/>
</dbReference>
<keyword evidence="5" id="KW-1185">Reference proteome</keyword>
<dbReference type="GO" id="GO:0006369">
    <property type="term" value="P:termination of RNA polymerase II transcription"/>
    <property type="evidence" value="ECO:0007669"/>
    <property type="project" value="InterPro"/>
</dbReference>
<feature type="compositionally biased region" description="Low complexity" evidence="1">
    <location>
        <begin position="262"/>
        <end position="278"/>
    </location>
</feature>
<protein>
    <submittedName>
        <fullName evidence="4">ENTH VHS</fullName>
    </submittedName>
</protein>
<feature type="region of interest" description="Disordered" evidence="1">
    <location>
        <begin position="206"/>
        <end position="243"/>
    </location>
</feature>
<dbReference type="SMART" id="SM00582">
    <property type="entry name" value="RPR"/>
    <property type="match status" value="1"/>
</dbReference>
<dbReference type="Pfam" id="PF23228">
    <property type="entry name" value="zf_PCFS4"/>
    <property type="match status" value="1"/>
</dbReference>
<evidence type="ECO:0000313" key="4">
    <source>
        <dbReference type="EMBL" id="PSC70729.1"/>
    </source>
</evidence>
<dbReference type="GO" id="GO:0003729">
    <property type="term" value="F:mRNA binding"/>
    <property type="evidence" value="ECO:0007669"/>
    <property type="project" value="InterPro"/>
</dbReference>
<dbReference type="STRING" id="554055.A0A2P6V9G7"/>
<sequence>MLPGGAAAVTPVQSALVLAFAQALTELVTVEKKNIVALTEVARDALRTEPQVAPMLATLIANRVLQAPPAQKLPVLYLLDSLSKMVGEPYKTLFGPLLAEVFVTTWQAGGPGLHRPLDKLLATWAGVFPQHLLADIHGRLGALRAAAASAQVQPPAGYGYAGAPPQQQQQQQRYALQAPAQFQPAGGFYQQQQQAPVRPLQQLGLPAGFAAPQPAPQPAAQFVPQPAMQPTQQQPTQQQPNAPVNVTDLLSSLMSAGLLAAPGAQPAAGTPSAGVPLAPGGGTGPPLQQHAAPPAAPRAGTMPPPEREQPPTTTFAPERLKEPNPSAVARLLRFTDLTKSRFLDHKFLRRQQKAGGAAARGSRLWYLPVDTWMESTVAQAGSAAAAAAGGKAGGAGGGQAAVAFDPNKFSVPVDDVQTCCALSGEAFEQFWDEGHQEWRYRGAKALDAEEAASYGLEEGALVLVSALGAPAGTPGGVLAELATQHEVAADLAAAVEAGSPGTGAAAGDFKDATPELTLPADNAAAAAVAAAAAEGGGEPPEKRQRIE</sequence>
<dbReference type="PROSITE" id="PS51391">
    <property type="entry name" value="CID"/>
    <property type="match status" value="1"/>
</dbReference>
<dbReference type="InterPro" id="IPR008942">
    <property type="entry name" value="ENTH_VHS"/>
</dbReference>
<gene>
    <name evidence="4" type="ORF">C2E20_5870</name>
</gene>
<evidence type="ECO:0000259" key="3">
    <source>
        <dbReference type="PROSITE" id="PS51391"/>
    </source>
</evidence>
<feature type="signal peptide" evidence="2">
    <location>
        <begin position="1"/>
        <end position="23"/>
    </location>
</feature>